<organism evidence="2 3">
    <name type="scientific">Symbiodinium microadriaticum</name>
    <name type="common">Dinoflagellate</name>
    <name type="synonym">Zooxanthella microadriatica</name>
    <dbReference type="NCBI Taxonomy" id="2951"/>
    <lineage>
        <taxon>Eukaryota</taxon>
        <taxon>Sar</taxon>
        <taxon>Alveolata</taxon>
        <taxon>Dinophyceae</taxon>
        <taxon>Suessiales</taxon>
        <taxon>Symbiodiniaceae</taxon>
        <taxon>Symbiodinium</taxon>
    </lineage>
</organism>
<evidence type="ECO:0000313" key="3">
    <source>
        <dbReference type="Proteomes" id="UP000186817"/>
    </source>
</evidence>
<dbReference type="Proteomes" id="UP000186817">
    <property type="component" value="Unassembled WGS sequence"/>
</dbReference>
<comment type="caution">
    <text evidence="2">The sequence shown here is derived from an EMBL/GenBank/DDBJ whole genome shotgun (WGS) entry which is preliminary data.</text>
</comment>
<sequence>MSGKDPPRPSHARNRQEQFMKICVGCCNHMNDPDNYMHSSRYDPDEDDDDDGDEDDDDDDDKDEDEDDEDVAEGAPYRRVTLKQALRSSSFRERLSDVLAMSAAQRKVDVKPYR</sequence>
<dbReference type="OrthoDB" id="10411086at2759"/>
<keyword evidence="3" id="KW-1185">Reference proteome</keyword>
<name>A0A1Q9F041_SYMMI</name>
<dbReference type="EMBL" id="LSRX01000034">
    <property type="protein sequence ID" value="OLQ13007.1"/>
    <property type="molecule type" value="Genomic_DNA"/>
</dbReference>
<dbReference type="AlphaFoldDB" id="A0A1Q9F041"/>
<feature type="region of interest" description="Disordered" evidence="1">
    <location>
        <begin position="33"/>
        <end position="80"/>
    </location>
</feature>
<evidence type="ECO:0000256" key="1">
    <source>
        <dbReference type="SAM" id="MobiDB-lite"/>
    </source>
</evidence>
<evidence type="ECO:0000313" key="2">
    <source>
        <dbReference type="EMBL" id="OLQ13007.1"/>
    </source>
</evidence>
<accession>A0A1Q9F041</accession>
<gene>
    <name evidence="2" type="ORF">AK812_SmicGene3015</name>
</gene>
<feature type="compositionally biased region" description="Acidic residues" evidence="1">
    <location>
        <begin position="44"/>
        <end position="72"/>
    </location>
</feature>
<protein>
    <submittedName>
        <fullName evidence="2">Uncharacterized protein</fullName>
    </submittedName>
</protein>
<proteinExistence type="predicted"/>
<reference evidence="2 3" key="1">
    <citation type="submission" date="2016-02" db="EMBL/GenBank/DDBJ databases">
        <title>Genome analysis of coral dinoflagellate symbionts highlights evolutionary adaptations to a symbiotic lifestyle.</title>
        <authorList>
            <person name="Aranda M."/>
            <person name="Li Y."/>
            <person name="Liew Y.J."/>
            <person name="Baumgarten S."/>
            <person name="Simakov O."/>
            <person name="Wilson M."/>
            <person name="Piel J."/>
            <person name="Ashoor H."/>
            <person name="Bougouffa S."/>
            <person name="Bajic V.B."/>
            <person name="Ryu T."/>
            <person name="Ravasi T."/>
            <person name="Bayer T."/>
            <person name="Micklem G."/>
            <person name="Kim H."/>
            <person name="Bhak J."/>
            <person name="Lajeunesse T.C."/>
            <person name="Voolstra C.R."/>
        </authorList>
    </citation>
    <scope>NUCLEOTIDE SEQUENCE [LARGE SCALE GENOMIC DNA]</scope>
    <source>
        <strain evidence="2 3">CCMP2467</strain>
    </source>
</reference>